<dbReference type="OrthoDB" id="2506204at2759"/>
<evidence type="ECO:0000256" key="2">
    <source>
        <dbReference type="SAM" id="SignalP"/>
    </source>
</evidence>
<dbReference type="PANTHER" id="PTHR14905:SF11">
    <property type="entry name" value="TINC (EUROFUNG)"/>
    <property type="match status" value="1"/>
</dbReference>
<evidence type="ECO:0000313" key="3">
    <source>
        <dbReference type="EMBL" id="KAF2427273.1"/>
    </source>
</evidence>
<keyword evidence="2" id="KW-0732">Signal</keyword>
<feature type="compositionally biased region" description="Basic and acidic residues" evidence="1">
    <location>
        <begin position="769"/>
        <end position="779"/>
    </location>
</feature>
<sequence>MAGLGAPSNSLILPCIFLCFLFFAPGVFGFGAGNIGSISKVEGVNWRHGDIEDTLLTLMMSRSKKFSKLDVKRVYFGNWLRDYSQAVDVGTVKMVSAEAIRLLLWILGFLSFGYATKEFEVTRDRLGCYRPEEHIDNPKDYADNIDARQYDTRLRAPIDERRELAVDERTGMKNYIAAEDMGITTSAGMVRDIYRRCIELARRSRRSGNNDELYEAYRLLGTANHCLEDFSAHSNYTELCLIEMGERDIFPHVGRRTQIQVRGARDRIWPLITGTFGGVDFLHSVMGELSDKTVQNEITELEGTVSAAEQNRQSASVLKDILDKLPDGLFGGNNESEKVDQLQANTTAGQMQNMTISPKDPEEFTKQAELIRQQIYPVLEFHDEIMHGITETIEKIPILPDLLENLQEQVNVFVFSLIAPFILPVIKQVKAELSTGSSEVIQSSMDKQHVVFNDDNSTDPTHSMISKDHFTNVLNEPAGKVASQVLKWVVPQIVACWDDDRADVDRTINRIINGIFHHPALREQGDDGAREARQQMFHVVENWWREKSDRERDGLRDQLSRQGVEQGRNHKEGVHDSGHGCGKPLGMPNLGTSSSSGAIGGVLGAGLMGGLNQAMGGQQSGGYGGSGSGGRPRPQEQLSQGVGKAAGEAVGGGLLGNIVGGVVGGVGSSLLGGAFDEPTDEHKTYKQESHGQDGSYTQSYTETARRPQQGGYGSNEEKYGQAEYKRTDYPGGGRKEEYSRYEQDGRQGQSGSGYGFKQSVESKPTYDGGYERTEEKTYERPGGQRQTETRTEGISQSGDYYTSDKK</sequence>
<feature type="region of interest" description="Disordered" evidence="1">
    <location>
        <begin position="617"/>
        <end position="644"/>
    </location>
</feature>
<feature type="region of interest" description="Disordered" evidence="1">
    <location>
        <begin position="674"/>
        <end position="806"/>
    </location>
</feature>
<name>A0A9P4TWN2_9PEZI</name>
<proteinExistence type="predicted"/>
<dbReference type="EMBL" id="MU007061">
    <property type="protein sequence ID" value="KAF2427273.1"/>
    <property type="molecule type" value="Genomic_DNA"/>
</dbReference>
<feature type="compositionally biased region" description="Basic and acidic residues" evidence="1">
    <location>
        <begin position="680"/>
        <end position="691"/>
    </location>
</feature>
<feature type="compositionally biased region" description="Polar residues" evidence="1">
    <location>
        <begin position="692"/>
        <end position="702"/>
    </location>
</feature>
<evidence type="ECO:0000256" key="1">
    <source>
        <dbReference type="SAM" id="MobiDB-lite"/>
    </source>
</evidence>
<feature type="region of interest" description="Disordered" evidence="1">
    <location>
        <begin position="547"/>
        <end position="593"/>
    </location>
</feature>
<feature type="compositionally biased region" description="Basic and acidic residues" evidence="1">
    <location>
        <begin position="715"/>
        <end position="745"/>
    </location>
</feature>
<dbReference type="InterPro" id="IPR052577">
    <property type="entry name" value="VWA7"/>
</dbReference>
<evidence type="ECO:0000313" key="4">
    <source>
        <dbReference type="Proteomes" id="UP000800235"/>
    </source>
</evidence>
<feature type="compositionally biased region" description="Gly residues" evidence="1">
    <location>
        <begin position="618"/>
        <end position="630"/>
    </location>
</feature>
<dbReference type="PANTHER" id="PTHR14905">
    <property type="entry name" value="NG37"/>
    <property type="match status" value="1"/>
</dbReference>
<dbReference type="Pfam" id="PF07217">
    <property type="entry name" value="Het-C"/>
    <property type="match status" value="1"/>
</dbReference>
<protein>
    <submittedName>
        <fullName evidence="3">Het-C-domain-containing protein</fullName>
    </submittedName>
</protein>
<dbReference type="InterPro" id="IPR010816">
    <property type="entry name" value="Het-C"/>
</dbReference>
<feature type="compositionally biased region" description="Basic and acidic residues" evidence="1">
    <location>
        <begin position="567"/>
        <end position="578"/>
    </location>
</feature>
<feature type="signal peptide" evidence="2">
    <location>
        <begin position="1"/>
        <end position="29"/>
    </location>
</feature>
<accession>A0A9P4TWN2</accession>
<dbReference type="Proteomes" id="UP000800235">
    <property type="component" value="Unassembled WGS sequence"/>
</dbReference>
<feature type="compositionally biased region" description="Basic and acidic residues" evidence="1">
    <location>
        <begin position="547"/>
        <end position="559"/>
    </location>
</feature>
<feature type="chain" id="PRO_5040260126" evidence="2">
    <location>
        <begin position="30"/>
        <end position="806"/>
    </location>
</feature>
<gene>
    <name evidence="3" type="ORF">EJ08DRAFT_362457</name>
</gene>
<organism evidence="3 4">
    <name type="scientific">Tothia fuscella</name>
    <dbReference type="NCBI Taxonomy" id="1048955"/>
    <lineage>
        <taxon>Eukaryota</taxon>
        <taxon>Fungi</taxon>
        <taxon>Dikarya</taxon>
        <taxon>Ascomycota</taxon>
        <taxon>Pezizomycotina</taxon>
        <taxon>Dothideomycetes</taxon>
        <taxon>Pleosporomycetidae</taxon>
        <taxon>Venturiales</taxon>
        <taxon>Cylindrosympodiaceae</taxon>
        <taxon>Tothia</taxon>
    </lineage>
</organism>
<keyword evidence="4" id="KW-1185">Reference proteome</keyword>
<dbReference type="AlphaFoldDB" id="A0A9P4TWN2"/>
<comment type="caution">
    <text evidence="3">The sequence shown here is derived from an EMBL/GenBank/DDBJ whole genome shotgun (WGS) entry which is preliminary data.</text>
</comment>
<reference evidence="3" key="1">
    <citation type="journal article" date="2020" name="Stud. Mycol.">
        <title>101 Dothideomycetes genomes: a test case for predicting lifestyles and emergence of pathogens.</title>
        <authorList>
            <person name="Haridas S."/>
            <person name="Albert R."/>
            <person name="Binder M."/>
            <person name="Bloem J."/>
            <person name="Labutti K."/>
            <person name="Salamov A."/>
            <person name="Andreopoulos B."/>
            <person name="Baker S."/>
            <person name="Barry K."/>
            <person name="Bills G."/>
            <person name="Bluhm B."/>
            <person name="Cannon C."/>
            <person name="Castanera R."/>
            <person name="Culley D."/>
            <person name="Daum C."/>
            <person name="Ezra D."/>
            <person name="Gonzalez J."/>
            <person name="Henrissat B."/>
            <person name="Kuo A."/>
            <person name="Liang C."/>
            <person name="Lipzen A."/>
            <person name="Lutzoni F."/>
            <person name="Magnuson J."/>
            <person name="Mondo S."/>
            <person name="Nolan M."/>
            <person name="Ohm R."/>
            <person name="Pangilinan J."/>
            <person name="Park H.-J."/>
            <person name="Ramirez L."/>
            <person name="Alfaro M."/>
            <person name="Sun H."/>
            <person name="Tritt A."/>
            <person name="Yoshinaga Y."/>
            <person name="Zwiers L.-H."/>
            <person name="Turgeon B."/>
            <person name="Goodwin S."/>
            <person name="Spatafora J."/>
            <person name="Crous P."/>
            <person name="Grigoriev I."/>
        </authorList>
    </citation>
    <scope>NUCLEOTIDE SEQUENCE</scope>
    <source>
        <strain evidence="3">CBS 130266</strain>
    </source>
</reference>